<dbReference type="InterPro" id="IPR018385">
    <property type="entry name" value="C4_dicarb_anaerob_car-like"/>
</dbReference>
<keyword evidence="3 6" id="KW-0812">Transmembrane</keyword>
<dbReference type="GO" id="GO:0005886">
    <property type="term" value="C:plasma membrane"/>
    <property type="evidence" value="ECO:0007669"/>
    <property type="project" value="UniProtKB-SubCell"/>
</dbReference>
<evidence type="ECO:0000256" key="1">
    <source>
        <dbReference type="ARBA" id="ARBA00004651"/>
    </source>
</evidence>
<feature type="transmembrane region" description="Helical" evidence="6">
    <location>
        <begin position="201"/>
        <end position="224"/>
    </location>
</feature>
<gene>
    <name evidence="7" type="ORF">SDC9_33623</name>
</gene>
<evidence type="ECO:0000256" key="5">
    <source>
        <dbReference type="ARBA" id="ARBA00023136"/>
    </source>
</evidence>
<dbReference type="PANTHER" id="PTHR43652:SF6">
    <property type="entry name" value="ARGININE REPRESSOR"/>
    <property type="match status" value="1"/>
</dbReference>
<evidence type="ECO:0000256" key="2">
    <source>
        <dbReference type="ARBA" id="ARBA00022475"/>
    </source>
</evidence>
<reference evidence="7" key="1">
    <citation type="submission" date="2019-08" db="EMBL/GenBank/DDBJ databases">
        <authorList>
            <person name="Kucharzyk K."/>
            <person name="Murdoch R.W."/>
            <person name="Higgins S."/>
            <person name="Loffler F."/>
        </authorList>
    </citation>
    <scope>NUCLEOTIDE SEQUENCE</scope>
</reference>
<feature type="transmembrane region" description="Helical" evidence="6">
    <location>
        <begin position="12"/>
        <end position="29"/>
    </location>
</feature>
<evidence type="ECO:0000313" key="7">
    <source>
        <dbReference type="EMBL" id="MPL87622.1"/>
    </source>
</evidence>
<accession>A0A644VA51</accession>
<dbReference type="EMBL" id="VSSQ01000242">
    <property type="protein sequence ID" value="MPL87622.1"/>
    <property type="molecule type" value="Genomic_DNA"/>
</dbReference>
<dbReference type="Pfam" id="PF03606">
    <property type="entry name" value="DcuC"/>
    <property type="match status" value="1"/>
</dbReference>
<feature type="transmembrane region" description="Helical" evidence="6">
    <location>
        <begin position="260"/>
        <end position="281"/>
    </location>
</feature>
<evidence type="ECO:0000256" key="3">
    <source>
        <dbReference type="ARBA" id="ARBA00022692"/>
    </source>
</evidence>
<keyword evidence="2" id="KW-1003">Cell membrane</keyword>
<dbReference type="PANTHER" id="PTHR43652">
    <property type="entry name" value="BASIC AMINO ACID ANTIPORTER YFCC-RELATED"/>
    <property type="match status" value="1"/>
</dbReference>
<keyword evidence="4 6" id="KW-1133">Transmembrane helix</keyword>
<dbReference type="InterPro" id="IPR051679">
    <property type="entry name" value="DASS-Related_Transporters"/>
</dbReference>
<protein>
    <recommendedName>
        <fullName evidence="8">Short-chain fatty acid transporter</fullName>
    </recommendedName>
</protein>
<feature type="transmembrane region" description="Helical" evidence="6">
    <location>
        <begin position="319"/>
        <end position="341"/>
    </location>
</feature>
<proteinExistence type="predicted"/>
<feature type="transmembrane region" description="Helical" evidence="6">
    <location>
        <begin position="143"/>
        <end position="160"/>
    </location>
</feature>
<comment type="subcellular location">
    <subcellularLocation>
        <location evidence="1">Cell membrane</location>
        <topology evidence="1">Multi-pass membrane protein</topology>
    </subcellularLocation>
</comment>
<feature type="transmembrane region" description="Helical" evidence="6">
    <location>
        <begin position="118"/>
        <end position="137"/>
    </location>
</feature>
<evidence type="ECO:0000256" key="4">
    <source>
        <dbReference type="ARBA" id="ARBA00022989"/>
    </source>
</evidence>
<feature type="transmembrane region" description="Helical" evidence="6">
    <location>
        <begin position="347"/>
        <end position="365"/>
    </location>
</feature>
<name>A0A644VA51_9ZZZZ</name>
<feature type="transmembrane region" description="Helical" evidence="6">
    <location>
        <begin position="293"/>
        <end position="312"/>
    </location>
</feature>
<feature type="transmembrane region" description="Helical" evidence="6">
    <location>
        <begin position="502"/>
        <end position="521"/>
    </location>
</feature>
<organism evidence="7">
    <name type="scientific">bioreactor metagenome</name>
    <dbReference type="NCBI Taxonomy" id="1076179"/>
    <lineage>
        <taxon>unclassified sequences</taxon>
        <taxon>metagenomes</taxon>
        <taxon>ecological metagenomes</taxon>
    </lineage>
</organism>
<dbReference type="AlphaFoldDB" id="A0A644VA51"/>
<feature type="transmembrane region" description="Helical" evidence="6">
    <location>
        <begin position="415"/>
        <end position="435"/>
    </location>
</feature>
<comment type="caution">
    <text evidence="7">The sequence shown here is derived from an EMBL/GenBank/DDBJ whole genome shotgun (WGS) entry which is preliminary data.</text>
</comment>
<feature type="transmembrane region" description="Helical" evidence="6">
    <location>
        <begin position="377"/>
        <end position="395"/>
    </location>
</feature>
<keyword evidence="5 6" id="KW-0472">Membrane</keyword>
<evidence type="ECO:0008006" key="8">
    <source>
        <dbReference type="Google" id="ProtNLM"/>
    </source>
</evidence>
<feature type="transmembrane region" description="Helical" evidence="6">
    <location>
        <begin position="167"/>
        <end position="189"/>
    </location>
</feature>
<evidence type="ECO:0000256" key="6">
    <source>
        <dbReference type="SAM" id="Phobius"/>
    </source>
</evidence>
<feature type="transmembrane region" description="Helical" evidence="6">
    <location>
        <begin position="73"/>
        <end position="97"/>
    </location>
</feature>
<sequence>MEKKKLKIPHTFVIIFALIIISAIVTFIVPGGEYVKITQGDSEILEFRYIDNQPQSWQILTAFYKGFTRQAGIIVFILVIGAAFWVVNSVKAIDAGIESFLRFTKGLERYTLLRKVGVNNIVLLLIMTLFSLFGAVFGMSEETIAFAVLLIPLAISMGYDSIVGVSLVYVAAHVGFAGAILNPFTIGIAQDIAGLPLFSGIEYRLFCWMVLNIITFTFVLLYAAKIKKNPLKSPVYEEDAYWRGRAESENSQIEYHTPRAAWVSFAIAFVSLALFSLFYYHTTIKIGNSSFDIPALIPALTLLFGLTGFFSLRKSVHFYVLNLLFFTILFLVVGVMGYGWYIGEISALFLALGILSGIAAGYSGNEIVSKLNEGARDILSAAVVVGLAAGIIVILEEGRVINTILHEMSLAMDGAGKGGSLGVMYLIQTFINIVIPSASAKAAITMPIMAPFSDLIGVSRQATVLAFQFGDGFTNMITPTSGVLIAVLSIARIPYAKWFKWVWPFILLLIIVGFLLLLPTISLELNGF</sequence>